<keyword evidence="3" id="KW-0862">Zinc</keyword>
<evidence type="ECO:0000256" key="3">
    <source>
        <dbReference type="ARBA" id="ARBA00022833"/>
    </source>
</evidence>
<dbReference type="AlphaFoldDB" id="A0A976XJ54"/>
<keyword evidence="1" id="KW-0479">Metal-binding</keyword>
<dbReference type="SMART" id="SM00184">
    <property type="entry name" value="RING"/>
    <property type="match status" value="1"/>
</dbReference>
<evidence type="ECO:0000313" key="8">
    <source>
        <dbReference type="Proteomes" id="UP000244811"/>
    </source>
</evidence>
<evidence type="ECO:0000256" key="5">
    <source>
        <dbReference type="SAM" id="MobiDB-lite"/>
    </source>
</evidence>
<evidence type="ECO:0000313" key="7">
    <source>
        <dbReference type="EMBL" id="UVC49513.1"/>
    </source>
</evidence>
<dbReference type="InterPro" id="IPR027370">
    <property type="entry name" value="Znf-RING_euk"/>
</dbReference>
<dbReference type="InterPro" id="IPR013083">
    <property type="entry name" value="Znf_RING/FYVE/PHD"/>
</dbReference>
<organism evidence="7 8">
    <name type="scientific">Theileria orientalis</name>
    <dbReference type="NCBI Taxonomy" id="68886"/>
    <lineage>
        <taxon>Eukaryota</taxon>
        <taxon>Sar</taxon>
        <taxon>Alveolata</taxon>
        <taxon>Apicomplexa</taxon>
        <taxon>Aconoidasida</taxon>
        <taxon>Piroplasmida</taxon>
        <taxon>Theileriidae</taxon>
        <taxon>Theileria</taxon>
    </lineage>
</organism>
<dbReference type="EMBL" id="CP056069">
    <property type="protein sequence ID" value="UVC49513.1"/>
    <property type="molecule type" value="Genomic_DNA"/>
</dbReference>
<dbReference type="InterPro" id="IPR001841">
    <property type="entry name" value="Znf_RING"/>
</dbReference>
<evidence type="ECO:0000256" key="4">
    <source>
        <dbReference type="PROSITE-ProRule" id="PRU00175"/>
    </source>
</evidence>
<dbReference type="GO" id="GO:0034657">
    <property type="term" value="C:GID complex"/>
    <property type="evidence" value="ECO:0007669"/>
    <property type="project" value="TreeGrafter"/>
</dbReference>
<dbReference type="PROSITE" id="PS50089">
    <property type="entry name" value="ZF_RING_2"/>
    <property type="match status" value="1"/>
</dbReference>
<dbReference type="SUPFAM" id="SSF57850">
    <property type="entry name" value="RING/U-box"/>
    <property type="match status" value="1"/>
</dbReference>
<name>A0A976XJ54_THEOR</name>
<feature type="domain" description="RING-type" evidence="6">
    <location>
        <begin position="848"/>
        <end position="892"/>
    </location>
</feature>
<dbReference type="Proteomes" id="UP000244811">
    <property type="component" value="Chromosome 1"/>
</dbReference>
<dbReference type="PANTHER" id="PTHR12170:SF3">
    <property type="entry name" value="GH10162P"/>
    <property type="match status" value="1"/>
</dbReference>
<keyword evidence="2 4" id="KW-0863">Zinc-finger</keyword>
<dbReference type="GO" id="GO:0004842">
    <property type="term" value="F:ubiquitin-protein transferase activity"/>
    <property type="evidence" value="ECO:0007669"/>
    <property type="project" value="InterPro"/>
</dbReference>
<dbReference type="GO" id="GO:0043161">
    <property type="term" value="P:proteasome-mediated ubiquitin-dependent protein catabolic process"/>
    <property type="evidence" value="ECO:0007669"/>
    <property type="project" value="InterPro"/>
</dbReference>
<dbReference type="Pfam" id="PF13445">
    <property type="entry name" value="zf-RING_UBOX"/>
    <property type="match status" value="1"/>
</dbReference>
<dbReference type="GO" id="GO:0005634">
    <property type="term" value="C:nucleus"/>
    <property type="evidence" value="ECO:0007669"/>
    <property type="project" value="TreeGrafter"/>
</dbReference>
<dbReference type="InterPro" id="IPR045098">
    <property type="entry name" value="Fyv10_fam"/>
</dbReference>
<feature type="region of interest" description="Disordered" evidence="5">
    <location>
        <begin position="731"/>
        <end position="756"/>
    </location>
</feature>
<reference evidence="7" key="1">
    <citation type="submission" date="2022-07" db="EMBL/GenBank/DDBJ databases">
        <title>Evaluation of T. orientalis genome assembly methods using nanopore sequencing and analysis of variation between genomes.</title>
        <authorList>
            <person name="Yam J."/>
            <person name="Micallef M.L."/>
            <person name="Liu M."/>
            <person name="Djordjevic S.P."/>
            <person name="Bogema D.R."/>
            <person name="Jenkins C."/>
        </authorList>
    </citation>
    <scope>NUCLEOTIDE SEQUENCE</scope>
    <source>
        <strain evidence="7">Goon Nure</strain>
    </source>
</reference>
<dbReference type="GO" id="GO:0008270">
    <property type="term" value="F:zinc ion binding"/>
    <property type="evidence" value="ECO:0007669"/>
    <property type="project" value="UniProtKB-KW"/>
</dbReference>
<accession>A0A976XJ54</accession>
<evidence type="ECO:0000259" key="6">
    <source>
        <dbReference type="PROSITE" id="PS50089"/>
    </source>
</evidence>
<evidence type="ECO:0000256" key="2">
    <source>
        <dbReference type="ARBA" id="ARBA00022771"/>
    </source>
</evidence>
<dbReference type="PANTHER" id="PTHR12170">
    <property type="entry name" value="MACROPHAGE ERYTHROBLAST ATTACHER-RELATED"/>
    <property type="match status" value="1"/>
</dbReference>
<sequence>MENCVIKNSKRPYHSTMGPLLDDFDSLSKRRKKLFDNINNHIDNLIQLLQDTDDKLSNHGSNHINGNHDFKYNSLSIESSSNDSLQKSDSLNGVILKYESSDTGNETSSTDFNNEPAMCDCTKQSIRDLACTVKSYDVYRSINKLIKEFNHHFNEMGKPLLGTRGNESHEMISPVKLDDQLVCRMIGIHLLHYGMFDVYEELKKESIKLWGENNKGTVGELMVEAYKTLHDLIDKIRSCNIDPVLEWTKMQSDCSNLHVQRFNEIIINLYKIRFLKELFEADVSNTQIIDEVKKSGLTSLWKIHNDEIGKLVTQVILGENLPSDADFDELKNKTIKMFTKLFCETGILMKKPPNYDRKPLLSDQSHQSFAFNAETSGSHEVTELTECADQEESEVTDVLAFSWRPILTETKSTGSNNDKLKYKSWILALTAVKDKSASFKLPEDKGVRLRDDWLNPKGQSMEKMRQPRMASKYLNSNSLEHGRRLNFIKNRVALNSNVESPRSISRALLMKALSNQEQMPRQSMMMNDNAYSNFPYYLENQLCEEEVSSFGRFVDPEDWVSTRNERGTTVLIATGSEENEENLLGLSSMGRLIDNYPSTMTQTEENQTRSTPTFSLTVFAGPSIFRDSRVSSQLLEADIISQRLLNVSPGSRIRIRFPTRSEEALENAPRRRETTISPYEQIASEPSNQPEEEEHTTTMERSSITLRDILRMIMRGLRTETQPAVLRFRGSQSHHNLEDTRTTSQDTESPKDKMGTHKRLVRPKQEIKIDQCVDSEYIKVHLPYESPLSVVICAGHVTFPYLLDVLKVLFKERCEVSSKVGMWLKSNQQLPVESDLGPAFHFHSYLTCAVSKDQTSSENLPIMLSCGHVICKICHDRLSGKRRKRQFKCPMCPTIVEPNQVSKHKILKINRQWNCTWTGIQHITTVYAKIKFFTLHIMHYNNYGNLGIFFKKHINIYMYR</sequence>
<proteinExistence type="predicted"/>
<protein>
    <recommendedName>
        <fullName evidence="6">RING-type domain-containing protein</fullName>
    </recommendedName>
</protein>
<gene>
    <name evidence="7" type="ORF">MACK_003351</name>
</gene>
<dbReference type="GO" id="GO:0005737">
    <property type="term" value="C:cytoplasm"/>
    <property type="evidence" value="ECO:0007669"/>
    <property type="project" value="TreeGrafter"/>
</dbReference>
<dbReference type="Gene3D" id="3.30.40.10">
    <property type="entry name" value="Zinc/RING finger domain, C3HC4 (zinc finger)"/>
    <property type="match status" value="1"/>
</dbReference>
<evidence type="ECO:0000256" key="1">
    <source>
        <dbReference type="ARBA" id="ARBA00022723"/>
    </source>
</evidence>